<dbReference type="OrthoDB" id="2986495at2"/>
<evidence type="ECO:0000313" key="7">
    <source>
        <dbReference type="Proteomes" id="UP000305778"/>
    </source>
</evidence>
<dbReference type="InterPro" id="IPR036250">
    <property type="entry name" value="AcylCo_DH-like_C"/>
</dbReference>
<dbReference type="PIRSF" id="PIRSF016578">
    <property type="entry name" value="HsaA"/>
    <property type="match status" value="1"/>
</dbReference>
<dbReference type="Proteomes" id="UP000305778">
    <property type="component" value="Unassembled WGS sequence"/>
</dbReference>
<dbReference type="Pfam" id="PF08028">
    <property type="entry name" value="Acyl-CoA_dh_2"/>
    <property type="match status" value="1"/>
</dbReference>
<dbReference type="InterPro" id="IPR009100">
    <property type="entry name" value="AcylCoA_DH/oxidase_NM_dom_sf"/>
</dbReference>
<evidence type="ECO:0000259" key="5">
    <source>
        <dbReference type="Pfam" id="PF08028"/>
    </source>
</evidence>
<name>A0A4U0SPP6_9ACTN</name>
<dbReference type="InterPro" id="IPR006091">
    <property type="entry name" value="Acyl-CoA_Oxase/DH_mid-dom"/>
</dbReference>
<dbReference type="Gene3D" id="1.20.140.10">
    <property type="entry name" value="Butyryl-CoA Dehydrogenase, subunit A, domain 3"/>
    <property type="match status" value="1"/>
</dbReference>
<dbReference type="Gene3D" id="1.10.540.10">
    <property type="entry name" value="Acyl-CoA dehydrogenase/oxidase, N-terminal domain"/>
    <property type="match status" value="1"/>
</dbReference>
<dbReference type="PANTHER" id="PTHR43831">
    <property type="entry name" value="ISOBUTYRYL-COA DEHYDROGENASE"/>
    <property type="match status" value="1"/>
</dbReference>
<evidence type="ECO:0000313" key="6">
    <source>
        <dbReference type="EMBL" id="TKA11866.1"/>
    </source>
</evidence>
<evidence type="ECO:0000259" key="3">
    <source>
        <dbReference type="Pfam" id="PF02770"/>
    </source>
</evidence>
<dbReference type="RefSeq" id="WP_136722862.1">
    <property type="nucleotide sequence ID" value="NZ_SUMC01000006.1"/>
</dbReference>
<dbReference type="SUPFAM" id="SSF47203">
    <property type="entry name" value="Acyl-CoA dehydrogenase C-terminal domain-like"/>
    <property type="match status" value="1"/>
</dbReference>
<organism evidence="6 7">
    <name type="scientific">Actinacidiphila oryziradicis</name>
    <dbReference type="NCBI Taxonomy" id="2571141"/>
    <lineage>
        <taxon>Bacteria</taxon>
        <taxon>Bacillati</taxon>
        <taxon>Actinomycetota</taxon>
        <taxon>Actinomycetes</taxon>
        <taxon>Kitasatosporales</taxon>
        <taxon>Streptomycetaceae</taxon>
        <taxon>Actinacidiphila</taxon>
    </lineage>
</organism>
<comment type="caution">
    <text evidence="6">The sequence shown here is derived from an EMBL/GenBank/DDBJ whole genome shotgun (WGS) entry which is preliminary data.</text>
</comment>
<reference evidence="6 7" key="1">
    <citation type="submission" date="2019-04" db="EMBL/GenBank/DDBJ databases">
        <title>Streptomyces oryziradicis sp. nov., a novel actinomycete isolated from rhizosphere soil of rice (Oryza sativa L.).</title>
        <authorList>
            <person name="Li C."/>
        </authorList>
    </citation>
    <scope>NUCLEOTIDE SEQUENCE [LARGE SCALE GENOMIC DNA]</scope>
    <source>
        <strain evidence="6 7">NEAU-C40</strain>
    </source>
</reference>
<dbReference type="GO" id="GO:0016627">
    <property type="term" value="F:oxidoreductase activity, acting on the CH-CH group of donors"/>
    <property type="evidence" value="ECO:0007669"/>
    <property type="project" value="InterPro"/>
</dbReference>
<proteinExistence type="predicted"/>
<dbReference type="PANTHER" id="PTHR43831:SF1">
    <property type="entry name" value="ISOBUTYRYL-COA DEHYDROGENASE, MITOCHONDRIAL"/>
    <property type="match status" value="1"/>
</dbReference>
<dbReference type="InterPro" id="IPR052547">
    <property type="entry name" value="Mito_Isobutyryl-CoADH"/>
</dbReference>
<feature type="domain" description="Acyl-CoA dehydrogenase C-terminal" evidence="5">
    <location>
        <begin position="250"/>
        <end position="371"/>
    </location>
</feature>
<dbReference type="InterPro" id="IPR013786">
    <property type="entry name" value="AcylCoA_DH/ox_N"/>
</dbReference>
<sequence length="396" mass="42073">MTTTPVAVKFPVPDLRRLPEVTSQLAATAETYDRTAAFPAAGIQAAYDAGLLTATVGSQYGGPGLGISDTARIFAALGEGDPSTALIVAMTLNVHNMQGRRPHWPDRLYSEVLARSAVGPALLNHARVEPDLGSPARGGLPATTARRTADGWAISGAKRFVTGSEGLAWYLVWATTDEPEPRVGTFAVPGDAPGIEITRRWDHLGLRASGSHDIAFHDVEIPADSIINVAAQGPAAEQDNRAGALLHLPLAALYLGVARAAQQYFHRFAHERVPANLGHPVARTERFRQAAGEIQLLLDSADQLIHGGAQRADLGDPTYAPEQALAAKILATRHATTAVQTALRLLGNPGLTRDNPLERHFRDIQCAPVHAPQEDTALLVIGTSALRAWAQAQEPA</sequence>
<dbReference type="CDD" id="cd00567">
    <property type="entry name" value="ACAD"/>
    <property type="match status" value="1"/>
</dbReference>
<dbReference type="Pfam" id="PF02771">
    <property type="entry name" value="Acyl-CoA_dh_N"/>
    <property type="match status" value="1"/>
</dbReference>
<dbReference type="Gene3D" id="2.40.110.10">
    <property type="entry name" value="Butyryl-CoA Dehydrogenase, subunit A, domain 2"/>
    <property type="match status" value="1"/>
</dbReference>
<dbReference type="GO" id="GO:0050660">
    <property type="term" value="F:flavin adenine dinucleotide binding"/>
    <property type="evidence" value="ECO:0007669"/>
    <property type="project" value="InterPro"/>
</dbReference>
<dbReference type="Pfam" id="PF02770">
    <property type="entry name" value="Acyl-CoA_dh_M"/>
    <property type="match status" value="1"/>
</dbReference>
<dbReference type="InterPro" id="IPR013107">
    <property type="entry name" value="Acyl-CoA_DH_C"/>
</dbReference>
<dbReference type="EMBL" id="SUMC01000006">
    <property type="protein sequence ID" value="TKA11866.1"/>
    <property type="molecule type" value="Genomic_DNA"/>
</dbReference>
<protein>
    <submittedName>
        <fullName evidence="6">Acyl-CoA dehydrogenase</fullName>
    </submittedName>
</protein>
<dbReference type="SUPFAM" id="SSF56645">
    <property type="entry name" value="Acyl-CoA dehydrogenase NM domain-like"/>
    <property type="match status" value="1"/>
</dbReference>
<keyword evidence="1" id="KW-0285">Flavoprotein</keyword>
<evidence type="ECO:0000259" key="4">
    <source>
        <dbReference type="Pfam" id="PF02771"/>
    </source>
</evidence>
<keyword evidence="2" id="KW-0560">Oxidoreductase</keyword>
<feature type="domain" description="Acyl-CoA oxidase/dehydrogenase middle" evidence="3">
    <location>
        <begin position="129"/>
        <end position="219"/>
    </location>
</feature>
<gene>
    <name evidence="6" type="ORF">FCI23_08490</name>
</gene>
<evidence type="ECO:0000256" key="2">
    <source>
        <dbReference type="ARBA" id="ARBA00023002"/>
    </source>
</evidence>
<feature type="domain" description="Acyl-CoA dehydrogenase/oxidase N-terminal" evidence="4">
    <location>
        <begin position="23"/>
        <end position="92"/>
    </location>
</feature>
<accession>A0A4U0SPP6</accession>
<dbReference type="InterPro" id="IPR037069">
    <property type="entry name" value="AcylCoA_DH/ox_N_sf"/>
</dbReference>
<dbReference type="AlphaFoldDB" id="A0A4U0SPP6"/>
<evidence type="ECO:0000256" key="1">
    <source>
        <dbReference type="ARBA" id="ARBA00022630"/>
    </source>
</evidence>
<dbReference type="InterPro" id="IPR046373">
    <property type="entry name" value="Acyl-CoA_Oxase/DH_mid-dom_sf"/>
</dbReference>
<keyword evidence="7" id="KW-1185">Reference proteome</keyword>